<reference evidence="4" key="1">
    <citation type="journal article" date="2023" name="Insect Mol. Biol.">
        <title>Genome sequencing provides insights into the evolution of gene families encoding plant cell wall-degrading enzymes in longhorned beetles.</title>
        <authorList>
            <person name="Shin N.R."/>
            <person name="Okamura Y."/>
            <person name="Kirsch R."/>
            <person name="Pauchet Y."/>
        </authorList>
    </citation>
    <scope>NUCLEOTIDE SEQUENCE</scope>
    <source>
        <strain evidence="4">AMC_N1</strain>
    </source>
</reference>
<evidence type="ECO:0008006" key="6">
    <source>
        <dbReference type="Google" id="ProtNLM"/>
    </source>
</evidence>
<dbReference type="Proteomes" id="UP001162162">
    <property type="component" value="Unassembled WGS sequence"/>
</dbReference>
<evidence type="ECO:0000313" key="4">
    <source>
        <dbReference type="EMBL" id="KAJ8954952.1"/>
    </source>
</evidence>
<comment type="caution">
    <text evidence="4">The sequence shown here is derived from an EMBL/GenBank/DDBJ whole genome shotgun (WGS) entry which is preliminary data.</text>
</comment>
<proteinExistence type="inferred from homology"/>
<keyword evidence="5" id="KW-1185">Reference proteome</keyword>
<dbReference type="Gene3D" id="3.30.190.20">
    <property type="match status" value="1"/>
</dbReference>
<evidence type="ECO:0000313" key="5">
    <source>
        <dbReference type="Proteomes" id="UP001162162"/>
    </source>
</evidence>
<dbReference type="PANTHER" id="PTHR36427:SF3">
    <property type="entry name" value="LARGE RIBOSOMAL SUBUNIT PROTEIN UL1M"/>
    <property type="match status" value="1"/>
</dbReference>
<keyword evidence="3" id="KW-0687">Ribonucleoprotein</keyword>
<dbReference type="GO" id="GO:1990904">
    <property type="term" value="C:ribonucleoprotein complex"/>
    <property type="evidence" value="ECO:0007669"/>
    <property type="project" value="UniProtKB-KW"/>
</dbReference>
<evidence type="ECO:0000256" key="2">
    <source>
        <dbReference type="ARBA" id="ARBA00022980"/>
    </source>
</evidence>
<dbReference type="SUPFAM" id="SSF56808">
    <property type="entry name" value="Ribosomal protein L1"/>
    <property type="match status" value="1"/>
</dbReference>
<organism evidence="4 5">
    <name type="scientific">Aromia moschata</name>
    <dbReference type="NCBI Taxonomy" id="1265417"/>
    <lineage>
        <taxon>Eukaryota</taxon>
        <taxon>Metazoa</taxon>
        <taxon>Ecdysozoa</taxon>
        <taxon>Arthropoda</taxon>
        <taxon>Hexapoda</taxon>
        <taxon>Insecta</taxon>
        <taxon>Pterygota</taxon>
        <taxon>Neoptera</taxon>
        <taxon>Endopterygota</taxon>
        <taxon>Coleoptera</taxon>
        <taxon>Polyphaga</taxon>
        <taxon>Cucujiformia</taxon>
        <taxon>Chrysomeloidea</taxon>
        <taxon>Cerambycidae</taxon>
        <taxon>Cerambycinae</taxon>
        <taxon>Callichromatini</taxon>
        <taxon>Aromia</taxon>
    </lineage>
</organism>
<dbReference type="Gene3D" id="3.40.50.790">
    <property type="match status" value="1"/>
</dbReference>
<evidence type="ECO:0000256" key="3">
    <source>
        <dbReference type="ARBA" id="ARBA00023274"/>
    </source>
</evidence>
<sequence length="375" mass="43338">MIGYRLCSVRVFRKNVFFGRQVYILRNGTSLLPKYTANSLVEESSKILQVRFYAARKGTREKKKKAKVKVEVEKVGFIPHNQRVKDQGLLHRQPKIIDDSWKKDPLDNVFVTKYYKWIVYPFQQAVECHRETHHPEMYNKPNAELRVSIDLNMEGEKKNRFIDGFTRIAAVPHKYDHGEERTVIAFSKTPELQKEAIDAGAQLSGGVELIKQIQNGQISLQDFQFTVADPEILPELVVLRGLMKRRFPNPRSGTLDTNLRAMVERFMHGISYTASADGYQKEYGLIETVIGTYQGNIKFQLDMDVKHLEENFAALVRDIHSAKPKRDGDFILRCLLWSPPSPEKLKVDHKLYLDVQKEESKSLEEDEETGERIAL</sequence>
<evidence type="ECO:0000256" key="1">
    <source>
        <dbReference type="ARBA" id="ARBA00010531"/>
    </source>
</evidence>
<accession>A0AAV8YTX0</accession>
<keyword evidence="2" id="KW-0689">Ribosomal protein</keyword>
<comment type="similarity">
    <text evidence="1">Belongs to the universal ribosomal protein uL1 family.</text>
</comment>
<dbReference type="Pfam" id="PF00687">
    <property type="entry name" value="Ribosomal_L1"/>
    <property type="match status" value="1"/>
</dbReference>
<gene>
    <name evidence="4" type="ORF">NQ318_000382</name>
</gene>
<dbReference type="AlphaFoldDB" id="A0AAV8YTX0"/>
<dbReference type="InterPro" id="IPR028364">
    <property type="entry name" value="Ribosomal_uL1/biogenesis"/>
</dbReference>
<dbReference type="GO" id="GO:0005840">
    <property type="term" value="C:ribosome"/>
    <property type="evidence" value="ECO:0007669"/>
    <property type="project" value="UniProtKB-KW"/>
</dbReference>
<dbReference type="PANTHER" id="PTHR36427">
    <property type="entry name" value="54S RIBOSOMAL PROTEIN L1, MITOCHONDRIAL"/>
    <property type="match status" value="1"/>
</dbReference>
<dbReference type="InterPro" id="IPR016095">
    <property type="entry name" value="Ribosomal_uL1_3-a/b-sand"/>
</dbReference>
<dbReference type="InterPro" id="IPR023674">
    <property type="entry name" value="Ribosomal_uL1-like"/>
</dbReference>
<dbReference type="EMBL" id="JAPWTK010000041">
    <property type="protein sequence ID" value="KAJ8954952.1"/>
    <property type="molecule type" value="Genomic_DNA"/>
</dbReference>
<protein>
    <recommendedName>
        <fullName evidence="6">39S ribosomal protein L1, mitochondrial</fullName>
    </recommendedName>
</protein>
<name>A0AAV8YTX0_9CUCU</name>